<evidence type="ECO:0000313" key="5">
    <source>
        <dbReference type="Proteomes" id="UP001163046"/>
    </source>
</evidence>
<dbReference type="GO" id="GO:0007264">
    <property type="term" value="P:small GTPase-mediated signal transduction"/>
    <property type="evidence" value="ECO:0007669"/>
    <property type="project" value="InterPro"/>
</dbReference>
<dbReference type="OrthoDB" id="25896at2759"/>
<dbReference type="GO" id="GO:0005525">
    <property type="term" value="F:GTP binding"/>
    <property type="evidence" value="ECO:0007669"/>
    <property type="project" value="UniProtKB-KW"/>
</dbReference>
<dbReference type="SUPFAM" id="SSF52540">
    <property type="entry name" value="P-loop containing nucleoside triphosphate hydrolases"/>
    <property type="match status" value="1"/>
</dbReference>
<dbReference type="SMART" id="SM00174">
    <property type="entry name" value="RHO"/>
    <property type="match status" value="1"/>
</dbReference>
<evidence type="ECO:0000256" key="3">
    <source>
        <dbReference type="SAM" id="MobiDB-lite"/>
    </source>
</evidence>
<keyword evidence="2" id="KW-0342">GTP-binding</keyword>
<dbReference type="Proteomes" id="UP001163046">
    <property type="component" value="Unassembled WGS sequence"/>
</dbReference>
<comment type="caution">
    <text evidence="4">The sequence shown here is derived from an EMBL/GenBank/DDBJ whole genome shotgun (WGS) entry which is preliminary data.</text>
</comment>
<dbReference type="AlphaFoldDB" id="A0A9X0A2P8"/>
<dbReference type="Gene3D" id="3.40.50.300">
    <property type="entry name" value="P-loop containing nucleotide triphosphate hydrolases"/>
    <property type="match status" value="1"/>
</dbReference>
<dbReference type="GO" id="GO:0003924">
    <property type="term" value="F:GTPase activity"/>
    <property type="evidence" value="ECO:0007669"/>
    <property type="project" value="InterPro"/>
</dbReference>
<keyword evidence="1" id="KW-0547">Nucleotide-binding</keyword>
<keyword evidence="5" id="KW-1185">Reference proteome</keyword>
<proteinExistence type="predicted"/>
<sequence length="98" mass="11124">MSLAVNDEYARVRPLAYQDTDMFILCFDITNRASFTHIKEKWIKEIRHHMPFTPFLLIGNKRTSGNPLTSLIQSLGERQPLPTRHSVNPGGLGTSQVT</sequence>
<gene>
    <name evidence="4" type="ORF">OS493_016173</name>
</gene>
<dbReference type="Pfam" id="PF00071">
    <property type="entry name" value="Ras"/>
    <property type="match status" value="1"/>
</dbReference>
<dbReference type="InterPro" id="IPR003578">
    <property type="entry name" value="Small_GTPase_Rho"/>
</dbReference>
<dbReference type="PANTHER" id="PTHR24072">
    <property type="entry name" value="RHO FAMILY GTPASE"/>
    <property type="match status" value="1"/>
</dbReference>
<protein>
    <submittedName>
        <fullName evidence="4">Uncharacterized protein</fullName>
    </submittedName>
</protein>
<evidence type="ECO:0000256" key="1">
    <source>
        <dbReference type="ARBA" id="ARBA00022741"/>
    </source>
</evidence>
<dbReference type="EMBL" id="MU825404">
    <property type="protein sequence ID" value="KAJ7391883.1"/>
    <property type="molecule type" value="Genomic_DNA"/>
</dbReference>
<evidence type="ECO:0000313" key="4">
    <source>
        <dbReference type="EMBL" id="KAJ7391883.1"/>
    </source>
</evidence>
<name>A0A9X0A2P8_9CNID</name>
<dbReference type="InterPro" id="IPR027417">
    <property type="entry name" value="P-loop_NTPase"/>
</dbReference>
<feature type="region of interest" description="Disordered" evidence="3">
    <location>
        <begin position="75"/>
        <end position="98"/>
    </location>
</feature>
<dbReference type="InterPro" id="IPR001806">
    <property type="entry name" value="Small_GTPase"/>
</dbReference>
<evidence type="ECO:0000256" key="2">
    <source>
        <dbReference type="ARBA" id="ARBA00023134"/>
    </source>
</evidence>
<organism evidence="4 5">
    <name type="scientific">Desmophyllum pertusum</name>
    <dbReference type="NCBI Taxonomy" id="174260"/>
    <lineage>
        <taxon>Eukaryota</taxon>
        <taxon>Metazoa</taxon>
        <taxon>Cnidaria</taxon>
        <taxon>Anthozoa</taxon>
        <taxon>Hexacorallia</taxon>
        <taxon>Scleractinia</taxon>
        <taxon>Caryophylliina</taxon>
        <taxon>Caryophylliidae</taxon>
        <taxon>Desmophyllum</taxon>
    </lineage>
</organism>
<reference evidence="4" key="1">
    <citation type="submission" date="2023-01" db="EMBL/GenBank/DDBJ databases">
        <title>Genome assembly of the deep-sea coral Lophelia pertusa.</title>
        <authorList>
            <person name="Herrera S."/>
            <person name="Cordes E."/>
        </authorList>
    </citation>
    <scope>NUCLEOTIDE SEQUENCE</scope>
    <source>
        <strain evidence="4">USNM1676648</strain>
        <tissue evidence="4">Polyp</tissue>
    </source>
</reference>
<dbReference type="PROSITE" id="PS51419">
    <property type="entry name" value="RAB"/>
    <property type="match status" value="1"/>
</dbReference>
<accession>A0A9X0A2P8</accession>